<dbReference type="InterPro" id="IPR035995">
    <property type="entry name" value="Bowman-Birk_prot_inh"/>
</dbReference>
<dbReference type="Proteomes" id="UP000008827">
    <property type="component" value="Chromosome 9"/>
</dbReference>
<dbReference type="GO" id="GO:0004867">
    <property type="term" value="F:serine-type endopeptidase inhibitor activity"/>
    <property type="evidence" value="ECO:0007669"/>
    <property type="project" value="UniProtKB-KW"/>
</dbReference>
<dbReference type="Pfam" id="PF00228">
    <property type="entry name" value="Bowman-Birk_leg"/>
    <property type="match status" value="2"/>
</dbReference>
<evidence type="ECO:0000256" key="1">
    <source>
        <dbReference type="ARBA" id="ARBA00008506"/>
    </source>
</evidence>
<dbReference type="Gene3D" id="2.10.69.10">
    <property type="entry name" value="Cysteine Protease (Bromelain) Inhibitor, subunit H"/>
    <property type="match status" value="1"/>
</dbReference>
<dbReference type="OrthoDB" id="1928998at2759"/>
<reference evidence="9 10" key="1">
    <citation type="journal article" date="2010" name="Nature">
        <title>Genome sequence of the palaeopolyploid soybean.</title>
        <authorList>
            <person name="Schmutz J."/>
            <person name="Cannon S.B."/>
            <person name="Schlueter J."/>
            <person name="Ma J."/>
            <person name="Mitros T."/>
            <person name="Nelson W."/>
            <person name="Hyten D.L."/>
            <person name="Song Q."/>
            <person name="Thelen J.J."/>
            <person name="Cheng J."/>
            <person name="Xu D."/>
            <person name="Hellsten U."/>
            <person name="May G.D."/>
            <person name="Yu Y."/>
            <person name="Sakurai T."/>
            <person name="Umezawa T."/>
            <person name="Bhattacharyya M.K."/>
            <person name="Sandhu D."/>
            <person name="Valliyodan B."/>
            <person name="Lindquist E."/>
            <person name="Peto M."/>
            <person name="Grant D."/>
            <person name="Shu S."/>
            <person name="Goodstein D."/>
            <person name="Barry K."/>
            <person name="Futrell-Griggs M."/>
            <person name="Abernathy B."/>
            <person name="Du J."/>
            <person name="Tian Z."/>
            <person name="Zhu L."/>
            <person name="Gill N."/>
            <person name="Joshi T."/>
            <person name="Libault M."/>
            <person name="Sethuraman A."/>
            <person name="Zhang X.-C."/>
            <person name="Shinozaki K."/>
            <person name="Nguyen H.T."/>
            <person name="Wing R.A."/>
            <person name="Cregan P."/>
            <person name="Specht J."/>
            <person name="Grimwood J."/>
            <person name="Rokhsar D."/>
            <person name="Stacey G."/>
            <person name="Shoemaker R.C."/>
            <person name="Jackson S.A."/>
        </authorList>
    </citation>
    <scope>NUCLEOTIDE SEQUENCE [LARGE SCALE GENOMIC DNA]</scope>
    <source>
        <strain evidence="10">cv. Williams 82</strain>
        <tissue evidence="9">Callus</tissue>
    </source>
</reference>
<evidence type="ECO:0000256" key="4">
    <source>
        <dbReference type="ARBA" id="ARBA00023157"/>
    </source>
</evidence>
<dbReference type="SMART" id="SM00269">
    <property type="entry name" value="BowB"/>
    <property type="match status" value="1"/>
</dbReference>
<dbReference type="AlphaFoldDB" id="I1L6K7"/>
<dbReference type="EMBL" id="CM000842">
    <property type="protein sequence ID" value="KRH40469.1"/>
    <property type="molecule type" value="Genomic_DNA"/>
</dbReference>
<dbReference type="EnsemblPlants" id="KRH40469">
    <property type="protein sequence ID" value="KRH40469"/>
    <property type="gene ID" value="GLYMA_09G260400"/>
</dbReference>
<dbReference type="HOGENOM" id="CLU_156136_0_0_1"/>
<keyword evidence="7" id="KW-0732">Signal</keyword>
<evidence type="ECO:0000259" key="8">
    <source>
        <dbReference type="SMART" id="SM00269"/>
    </source>
</evidence>
<dbReference type="GO" id="GO:0005576">
    <property type="term" value="C:extracellular region"/>
    <property type="evidence" value="ECO:0007669"/>
    <property type="project" value="InterPro"/>
</dbReference>
<feature type="chain" id="PRO_5014578164" description="Bowman-Birk serine protease inhibitors family domain-containing protein" evidence="7">
    <location>
        <begin position="28"/>
        <end position="116"/>
    </location>
</feature>
<keyword evidence="2 6" id="KW-0646">Protease inhibitor</keyword>
<proteinExistence type="inferred from homology"/>
<evidence type="ECO:0000256" key="3">
    <source>
        <dbReference type="ARBA" id="ARBA00022900"/>
    </source>
</evidence>
<reference evidence="10" key="2">
    <citation type="submission" date="2018-02" db="UniProtKB">
        <authorList>
            <consortium name="EnsemblPlants"/>
        </authorList>
    </citation>
    <scope>IDENTIFICATION</scope>
    <source>
        <strain evidence="10">Williams 82</strain>
    </source>
</reference>
<organism evidence="10">
    <name type="scientific">Glycine max</name>
    <name type="common">Soybean</name>
    <name type="synonym">Glycine hispida</name>
    <dbReference type="NCBI Taxonomy" id="3847"/>
    <lineage>
        <taxon>Eukaryota</taxon>
        <taxon>Viridiplantae</taxon>
        <taxon>Streptophyta</taxon>
        <taxon>Embryophyta</taxon>
        <taxon>Tracheophyta</taxon>
        <taxon>Spermatophyta</taxon>
        <taxon>Magnoliopsida</taxon>
        <taxon>eudicotyledons</taxon>
        <taxon>Gunneridae</taxon>
        <taxon>Pentapetalae</taxon>
        <taxon>rosids</taxon>
        <taxon>fabids</taxon>
        <taxon>Fabales</taxon>
        <taxon>Fabaceae</taxon>
        <taxon>Papilionoideae</taxon>
        <taxon>50 kb inversion clade</taxon>
        <taxon>NPAAA clade</taxon>
        <taxon>indigoferoid/millettioid clade</taxon>
        <taxon>Phaseoleae</taxon>
        <taxon>Glycine</taxon>
        <taxon>Glycine subgen. Soja</taxon>
    </lineage>
</organism>
<protein>
    <recommendedName>
        <fullName evidence="8">Bowman-Birk serine protease inhibitors family domain-containing protein</fullName>
    </recommendedName>
</protein>
<accession>I1L6K7</accession>
<keyword evidence="3 6" id="KW-0722">Serine protease inhibitor</keyword>
<evidence type="ECO:0000256" key="6">
    <source>
        <dbReference type="RuleBase" id="RU003856"/>
    </source>
</evidence>
<dbReference type="CDD" id="cd00023">
    <property type="entry name" value="BBI"/>
    <property type="match status" value="1"/>
</dbReference>
<evidence type="ECO:0000256" key="5">
    <source>
        <dbReference type="PIRSR" id="PIRSR600877-51"/>
    </source>
</evidence>
<reference evidence="9" key="3">
    <citation type="submission" date="2018-07" db="EMBL/GenBank/DDBJ databases">
        <title>WGS assembly of Glycine max.</title>
        <authorList>
            <person name="Schmutz J."/>
            <person name="Cannon S."/>
            <person name="Schlueter J."/>
            <person name="Ma J."/>
            <person name="Mitros T."/>
            <person name="Nelson W."/>
            <person name="Hyten D."/>
            <person name="Song Q."/>
            <person name="Thelen J."/>
            <person name="Cheng J."/>
            <person name="Xu D."/>
            <person name="Hellsten U."/>
            <person name="May G."/>
            <person name="Yu Y."/>
            <person name="Sakurai T."/>
            <person name="Umezawa T."/>
            <person name="Bhattacharyya M."/>
            <person name="Sandhu D."/>
            <person name="Valliyodan B."/>
            <person name="Lindquist E."/>
            <person name="Peto M."/>
            <person name="Grant D."/>
            <person name="Shu S."/>
            <person name="Goodstein D."/>
            <person name="Barry K."/>
            <person name="Futrell-Griggs M."/>
            <person name="Abernathy B."/>
            <person name="Du J."/>
            <person name="Tian Z."/>
            <person name="Zhu L."/>
            <person name="Gill N."/>
            <person name="Joshi T."/>
            <person name="Libault M."/>
            <person name="Sethuraman A."/>
            <person name="Zhang X."/>
            <person name="Shinozaki K."/>
            <person name="Nguyen H."/>
            <person name="Wing R."/>
            <person name="Cregan P."/>
            <person name="Specht J."/>
            <person name="Grimwood J."/>
            <person name="Rokhsar D."/>
            <person name="Stacey G."/>
            <person name="Shoemaker R."/>
            <person name="Jackson S."/>
        </authorList>
    </citation>
    <scope>NUCLEOTIDE SEQUENCE</scope>
    <source>
        <tissue evidence="9">Callus</tissue>
    </source>
</reference>
<name>I1L6K7_SOYBN</name>
<dbReference type="PaxDb" id="3847-GLYMA09G39630.1"/>
<feature type="disulfide bond" evidence="5">
    <location>
        <begin position="80"/>
        <end position="95"/>
    </location>
</feature>
<dbReference type="PANTHER" id="PTHR33479:SF18">
    <property type="entry name" value="INHIBITOR, PUTATIVE-RELATED"/>
    <property type="match status" value="1"/>
</dbReference>
<dbReference type="OMA" id="FCYDKCD"/>
<evidence type="ECO:0000256" key="7">
    <source>
        <dbReference type="SAM" id="SignalP"/>
    </source>
</evidence>
<feature type="disulfide bond" evidence="5">
    <location>
        <begin position="59"/>
        <end position="67"/>
    </location>
</feature>
<dbReference type="Gramene" id="KRH40469">
    <property type="protein sequence ID" value="KRH40469"/>
    <property type="gene ID" value="GLYMA_09G260400"/>
</dbReference>
<feature type="signal peptide" evidence="7">
    <location>
        <begin position="1"/>
        <end position="27"/>
    </location>
</feature>
<keyword evidence="11" id="KW-1185">Reference proteome</keyword>
<evidence type="ECO:0000313" key="9">
    <source>
        <dbReference type="EMBL" id="KRH40469.1"/>
    </source>
</evidence>
<gene>
    <name evidence="9" type="ORF">GLYMA_09G260400</name>
</gene>
<feature type="domain" description="Bowman-Birk serine protease inhibitors family" evidence="8">
    <location>
        <begin position="53"/>
        <end position="106"/>
    </location>
</feature>
<dbReference type="InParanoid" id="I1L6K7"/>
<evidence type="ECO:0000313" key="10">
    <source>
        <dbReference type="EnsemblPlants" id="KRH40469"/>
    </source>
</evidence>
<dbReference type="InterPro" id="IPR000877">
    <property type="entry name" value="Prot_inh_BBI"/>
</dbReference>
<feature type="disulfide bond" evidence="5">
    <location>
        <begin position="76"/>
        <end position="83"/>
    </location>
</feature>
<dbReference type="eggNOG" id="ENOG502SV3Z">
    <property type="taxonomic scope" value="Eukaryota"/>
</dbReference>
<feature type="disulfide bond" evidence="5">
    <location>
        <begin position="57"/>
        <end position="102"/>
    </location>
</feature>
<dbReference type="PANTHER" id="PTHR33479">
    <property type="entry name" value="BOWMAN-BIRK TYPE BRAN TRYPSIN INHIBITOR"/>
    <property type="match status" value="1"/>
</dbReference>
<keyword evidence="4 5" id="KW-1015">Disulfide bond</keyword>
<evidence type="ECO:0000256" key="2">
    <source>
        <dbReference type="ARBA" id="ARBA00022690"/>
    </source>
</evidence>
<feature type="disulfide bond" evidence="5">
    <location>
        <begin position="85"/>
        <end position="93"/>
    </location>
</feature>
<comment type="similarity">
    <text evidence="1 6">Belongs to the Bowman-Birk serine protease inhibitor family.</text>
</comment>
<dbReference type="SUPFAM" id="SSF57247">
    <property type="entry name" value="Bowman-Birk inhibitor, BBI"/>
    <property type="match status" value="1"/>
</dbReference>
<sequence length="116" mass="12694">MEMKKLVLVKVALLFLFICFTASNVDARSRSINPGSFIIAGDNYNLKSTTSACCDACACTKSIPPICHCHDFGETCHSACNLCICTASYPPQCRCLDQTTFCYDKCDSSEDKAHSE</sequence>
<feature type="disulfide bond" evidence="5">
    <location>
        <begin position="54"/>
        <end position="69"/>
    </location>
</feature>
<feature type="disulfide bond" evidence="5">
    <location>
        <begin position="53"/>
        <end position="106"/>
    </location>
</feature>
<evidence type="ECO:0000313" key="11">
    <source>
        <dbReference type="Proteomes" id="UP000008827"/>
    </source>
</evidence>
<dbReference type="SMR" id="I1L6K7"/>